<dbReference type="RefSeq" id="XP_073560428.1">
    <property type="nucleotide sequence ID" value="XM_073700716.1"/>
</dbReference>
<reference evidence="2 3" key="1">
    <citation type="submission" date="2018-01" db="EMBL/GenBank/DDBJ databases">
        <title>Genome characterization of the sugarcane-associated fungus Trichoderma ghanense CCMA-1212 and their application in lignocelulose bioconversion.</title>
        <authorList>
            <person name="Steindorff A.S."/>
            <person name="Mendes T.D."/>
            <person name="Vilela E.S.D."/>
            <person name="Rodrigues D.S."/>
            <person name="Formighieri E.F."/>
            <person name="Melo I.S."/>
            <person name="Favaro L.C.L."/>
        </authorList>
    </citation>
    <scope>NUCLEOTIDE SEQUENCE [LARGE SCALE GENOMIC DNA]</scope>
    <source>
        <strain evidence="2 3">CCMA-1212</strain>
    </source>
</reference>
<feature type="region of interest" description="Disordered" evidence="1">
    <location>
        <begin position="76"/>
        <end position="100"/>
    </location>
</feature>
<comment type="caution">
    <text evidence="2">The sequence shown here is derived from an EMBL/GenBank/DDBJ whole genome shotgun (WGS) entry which is preliminary data.</text>
</comment>
<dbReference type="EMBL" id="PPTA01000004">
    <property type="protein sequence ID" value="TFB04227.1"/>
    <property type="molecule type" value="Genomic_DNA"/>
</dbReference>
<dbReference type="GeneID" id="300575166"/>
<organism evidence="2 3">
    <name type="scientific">Trichoderma ghanense</name>
    <dbReference type="NCBI Taxonomy" id="65468"/>
    <lineage>
        <taxon>Eukaryota</taxon>
        <taxon>Fungi</taxon>
        <taxon>Dikarya</taxon>
        <taxon>Ascomycota</taxon>
        <taxon>Pezizomycotina</taxon>
        <taxon>Sordariomycetes</taxon>
        <taxon>Hypocreomycetidae</taxon>
        <taxon>Hypocreales</taxon>
        <taxon>Hypocreaceae</taxon>
        <taxon>Trichoderma</taxon>
    </lineage>
</organism>
<accession>A0ABY2H904</accession>
<evidence type="ECO:0000313" key="3">
    <source>
        <dbReference type="Proteomes" id="UP001642720"/>
    </source>
</evidence>
<name>A0ABY2H904_9HYPO</name>
<protein>
    <submittedName>
        <fullName evidence="2">Uncharacterized protein</fullName>
    </submittedName>
</protein>
<proteinExistence type="predicted"/>
<dbReference type="Proteomes" id="UP001642720">
    <property type="component" value="Unassembled WGS sequence"/>
</dbReference>
<keyword evidence="3" id="KW-1185">Reference proteome</keyword>
<sequence length="195" mass="21239">MAATVWLSMPMASGWPGGGVELRLEATEPRVRKQLLGWTCQGRDAITAASGWDSRWREESDGSSIARRLGGVEERSSAKVDEVNMNSSRPGGATVRPDAKLAKRKRNLPERAITVERTRLGAVDLHSTPISQMAADIRAAPREPQLLSAVGMDVLHESGFCVRAYEVEERIVPKMGGKVVGMHKPWSLPVAAAWT</sequence>
<gene>
    <name evidence="2" type="ORF">CCMA1212_003366</name>
</gene>
<evidence type="ECO:0000313" key="2">
    <source>
        <dbReference type="EMBL" id="TFB04227.1"/>
    </source>
</evidence>
<evidence type="ECO:0000256" key="1">
    <source>
        <dbReference type="SAM" id="MobiDB-lite"/>
    </source>
</evidence>